<accession>A0A8S1TY03</accession>
<name>A0A8S1TY03_9CILI</name>
<dbReference type="Proteomes" id="UP000689195">
    <property type="component" value="Unassembled WGS sequence"/>
</dbReference>
<keyword evidence="2" id="KW-1185">Reference proteome</keyword>
<evidence type="ECO:0000313" key="2">
    <source>
        <dbReference type="Proteomes" id="UP000689195"/>
    </source>
</evidence>
<reference evidence="1" key="1">
    <citation type="submission" date="2021-01" db="EMBL/GenBank/DDBJ databases">
        <authorList>
            <consortium name="Genoscope - CEA"/>
            <person name="William W."/>
        </authorList>
    </citation>
    <scope>NUCLEOTIDE SEQUENCE</scope>
</reference>
<dbReference type="EMBL" id="CAJJDO010000029">
    <property type="protein sequence ID" value="CAD8156472.1"/>
    <property type="molecule type" value="Genomic_DNA"/>
</dbReference>
<protein>
    <submittedName>
        <fullName evidence="1">Uncharacterized protein</fullName>
    </submittedName>
</protein>
<dbReference type="AlphaFoldDB" id="A0A8S1TY03"/>
<comment type="caution">
    <text evidence="1">The sequence shown here is derived from an EMBL/GenBank/DDBJ whole genome shotgun (WGS) entry which is preliminary data.</text>
</comment>
<sequence>MFQFLTQNNLKNSIKLFINQNQMLFNNWNISFKMQMNRLNKFRYGDNQTLLIVSLMNQKNQLINLNLIIPFKNPWLIKLIKLINRRIKRSLKIESIQIILRDLEM</sequence>
<evidence type="ECO:0000313" key="1">
    <source>
        <dbReference type="EMBL" id="CAD8156472.1"/>
    </source>
</evidence>
<organism evidence="1 2">
    <name type="scientific">Paramecium pentaurelia</name>
    <dbReference type="NCBI Taxonomy" id="43138"/>
    <lineage>
        <taxon>Eukaryota</taxon>
        <taxon>Sar</taxon>
        <taxon>Alveolata</taxon>
        <taxon>Ciliophora</taxon>
        <taxon>Intramacronucleata</taxon>
        <taxon>Oligohymenophorea</taxon>
        <taxon>Peniculida</taxon>
        <taxon>Parameciidae</taxon>
        <taxon>Paramecium</taxon>
    </lineage>
</organism>
<gene>
    <name evidence="1" type="ORF">PPENT_87.1.T0290009</name>
</gene>
<proteinExistence type="predicted"/>